<comment type="caution">
    <text evidence="8">The sequence shown here is derived from an EMBL/GenBank/DDBJ whole genome shotgun (WGS) entry which is preliminary data.</text>
</comment>
<feature type="compositionally biased region" description="Basic residues" evidence="5">
    <location>
        <begin position="786"/>
        <end position="796"/>
    </location>
</feature>
<feature type="region of interest" description="Disordered" evidence="5">
    <location>
        <begin position="706"/>
        <end position="751"/>
    </location>
</feature>
<dbReference type="InterPro" id="IPR051482">
    <property type="entry name" value="Cholesterol_transport"/>
</dbReference>
<organism evidence="8 9">
    <name type="scientific">Lunasporangiospora selenospora</name>
    <dbReference type="NCBI Taxonomy" id="979761"/>
    <lineage>
        <taxon>Eukaryota</taxon>
        <taxon>Fungi</taxon>
        <taxon>Fungi incertae sedis</taxon>
        <taxon>Mucoromycota</taxon>
        <taxon>Mortierellomycotina</taxon>
        <taxon>Mortierellomycetes</taxon>
        <taxon>Mortierellales</taxon>
        <taxon>Mortierellaceae</taxon>
        <taxon>Lunasporangiospora</taxon>
    </lineage>
</organism>
<evidence type="ECO:0000313" key="9">
    <source>
        <dbReference type="Proteomes" id="UP000780801"/>
    </source>
</evidence>
<feature type="compositionally biased region" description="Polar residues" evidence="5">
    <location>
        <begin position="133"/>
        <end position="143"/>
    </location>
</feature>
<dbReference type="PANTHER" id="PTHR23319:SF4">
    <property type="entry name" value="GRAM DOMAIN CONTAINING 1B, ISOFORM E"/>
    <property type="match status" value="1"/>
</dbReference>
<proteinExistence type="predicted"/>
<name>A0A9P6FYF3_9FUNG</name>
<dbReference type="Proteomes" id="UP000780801">
    <property type="component" value="Unassembled WGS sequence"/>
</dbReference>
<feature type="region of interest" description="Disordered" evidence="5">
    <location>
        <begin position="113"/>
        <end position="168"/>
    </location>
</feature>
<feature type="transmembrane region" description="Helical" evidence="6">
    <location>
        <begin position="656"/>
        <end position="680"/>
    </location>
</feature>
<dbReference type="GO" id="GO:0032541">
    <property type="term" value="C:cortical endoplasmic reticulum"/>
    <property type="evidence" value="ECO:0007669"/>
    <property type="project" value="TreeGrafter"/>
</dbReference>
<evidence type="ECO:0000313" key="8">
    <source>
        <dbReference type="EMBL" id="KAF9583714.1"/>
    </source>
</evidence>
<dbReference type="GO" id="GO:0140268">
    <property type="term" value="C:endoplasmic reticulum-plasma membrane contact site"/>
    <property type="evidence" value="ECO:0007669"/>
    <property type="project" value="TreeGrafter"/>
</dbReference>
<gene>
    <name evidence="8" type="ORF">BGW38_008782</name>
</gene>
<dbReference type="GO" id="GO:0120015">
    <property type="term" value="F:sterol transfer activity"/>
    <property type="evidence" value="ECO:0007669"/>
    <property type="project" value="TreeGrafter"/>
</dbReference>
<feature type="compositionally biased region" description="Basic residues" evidence="5">
    <location>
        <begin position="191"/>
        <end position="204"/>
    </location>
</feature>
<keyword evidence="9" id="KW-1185">Reference proteome</keyword>
<comment type="subcellular location">
    <subcellularLocation>
        <location evidence="1">Membrane</location>
    </subcellularLocation>
</comment>
<reference evidence="8" key="1">
    <citation type="journal article" date="2020" name="Fungal Divers.">
        <title>Resolving the Mortierellaceae phylogeny through synthesis of multi-gene phylogenetics and phylogenomics.</title>
        <authorList>
            <person name="Vandepol N."/>
            <person name="Liber J."/>
            <person name="Desiro A."/>
            <person name="Na H."/>
            <person name="Kennedy M."/>
            <person name="Barry K."/>
            <person name="Grigoriev I.V."/>
            <person name="Miller A.N."/>
            <person name="O'Donnell K."/>
            <person name="Stajich J.E."/>
            <person name="Bonito G."/>
        </authorList>
    </citation>
    <scope>NUCLEOTIDE SEQUENCE</scope>
    <source>
        <strain evidence="8">KOD1015</strain>
    </source>
</reference>
<evidence type="ECO:0000256" key="4">
    <source>
        <dbReference type="ARBA" id="ARBA00023136"/>
    </source>
</evidence>
<dbReference type="InterPro" id="IPR011993">
    <property type="entry name" value="PH-like_dom_sf"/>
</dbReference>
<dbReference type="OrthoDB" id="2162691at2759"/>
<dbReference type="PROSITE" id="PS51778">
    <property type="entry name" value="VAST"/>
    <property type="match status" value="1"/>
</dbReference>
<dbReference type="GO" id="GO:0032934">
    <property type="term" value="F:sterol binding"/>
    <property type="evidence" value="ECO:0007669"/>
    <property type="project" value="TreeGrafter"/>
</dbReference>
<feature type="region of interest" description="Disordered" evidence="5">
    <location>
        <begin position="184"/>
        <end position="289"/>
    </location>
</feature>
<evidence type="ECO:0000256" key="1">
    <source>
        <dbReference type="ARBA" id="ARBA00004370"/>
    </source>
</evidence>
<feature type="domain" description="VASt" evidence="7">
    <location>
        <begin position="349"/>
        <end position="519"/>
    </location>
</feature>
<dbReference type="AlphaFoldDB" id="A0A9P6FYF3"/>
<feature type="region of interest" description="Disordered" evidence="5">
    <location>
        <begin position="542"/>
        <end position="577"/>
    </location>
</feature>
<dbReference type="GO" id="GO:0005739">
    <property type="term" value="C:mitochondrion"/>
    <property type="evidence" value="ECO:0007669"/>
    <property type="project" value="TreeGrafter"/>
</dbReference>
<evidence type="ECO:0000256" key="3">
    <source>
        <dbReference type="ARBA" id="ARBA00022989"/>
    </source>
</evidence>
<dbReference type="Pfam" id="PF16016">
    <property type="entry name" value="VASt"/>
    <property type="match status" value="1"/>
</dbReference>
<feature type="compositionally biased region" description="Acidic residues" evidence="5">
    <location>
        <begin position="122"/>
        <end position="132"/>
    </location>
</feature>
<keyword evidence="2 6" id="KW-0812">Transmembrane</keyword>
<dbReference type="InterPro" id="IPR031968">
    <property type="entry name" value="VASt"/>
</dbReference>
<feature type="region of interest" description="Disordered" evidence="5">
    <location>
        <begin position="770"/>
        <end position="832"/>
    </location>
</feature>
<accession>A0A9P6FYF3</accession>
<dbReference type="PANTHER" id="PTHR23319">
    <property type="entry name" value="GRAM DOMAIN CONTAINING 1B, ISOFORM E"/>
    <property type="match status" value="1"/>
</dbReference>
<sequence length="861" mass="92822">MDRESYLINGFWAAVVKRSSLQHESSQRQHLGIAFSEITAIEKRLTAFVIPNAISIVTTSNPKGHFFASFLSRDAAHDLLMAAWRKSYPCSANAHGISSNNIYLRSNRSNGTFNNNSNGNNDDNDNDYDDDTQSFISARTGTLDSRRNRHRRSSSSSQNWTADEAEWDETEDMDEYVAAATTGAKLASSKAPRRRGSKRGVVKKILKDVIAPGQGDDDGSTSDSKRSGGRGRSVSELPPKPSSLDSVSGFGAATESDGTRASNETDGQSSGAVRPRPRVVGGSDSRVPRLASSRIGTLPANIRSISPSKSQAISKGTANGAVTANGSNTAATTTRTPTTCKCSKDGRHYANQFMSETYPGTVEKIWKLLFDSDFNKSFLTSDVMRGADLQDEAWQKSPTDKTLTKTTRYTKWLGLPIGPKTTKATLVDVCEHQDFDDYVTTVTTSSTPDVPSGSSFTAKNRTCITWAGPGLVQVVVTGGVEFTKSSWIKGQIEKGAFDGMTTHYKELNLALRKHIAAHSEEFGAAANGAGAASARVKDLDVKEGSDAGSVSGGRTSKNRQKGRTQGPEAERDRAKAAEAAAAAAAATAALANKGFGAGVNASKTSSDSKGGVLGVLLGLLEPLASLWSSGSSTLSTMATSGKQTGTGLLPLEADSAWSQVAVLSVLVLVMFANIYIWFLISSVTSQIERIQGDVFVQTHGGGADSRYFQGRGRQPYRSPQYMWTGHQEDSMQGGLDGDENEEFGSDSGLTGDMFTREQEEAMWAWLTEREDRHRQHQQHRGSGSRQKQKPRPKMTKPKQPEEGDVDGDEGKGGDRNDKSDQHQALAKDIDQFAETEDRLRARIRELQDQVESLEKAATGSQ</sequence>
<dbReference type="GO" id="GO:0032366">
    <property type="term" value="P:intracellular sterol transport"/>
    <property type="evidence" value="ECO:0007669"/>
    <property type="project" value="TreeGrafter"/>
</dbReference>
<evidence type="ECO:0000256" key="5">
    <source>
        <dbReference type="SAM" id="MobiDB-lite"/>
    </source>
</evidence>
<dbReference type="EMBL" id="JAABOA010000616">
    <property type="protein sequence ID" value="KAF9583714.1"/>
    <property type="molecule type" value="Genomic_DNA"/>
</dbReference>
<evidence type="ECO:0000256" key="6">
    <source>
        <dbReference type="SAM" id="Phobius"/>
    </source>
</evidence>
<feature type="compositionally biased region" description="Basic and acidic residues" evidence="5">
    <location>
        <begin position="808"/>
        <end position="832"/>
    </location>
</feature>
<evidence type="ECO:0000256" key="2">
    <source>
        <dbReference type="ARBA" id="ARBA00022692"/>
    </source>
</evidence>
<dbReference type="GO" id="GO:0005789">
    <property type="term" value="C:endoplasmic reticulum membrane"/>
    <property type="evidence" value="ECO:0007669"/>
    <property type="project" value="TreeGrafter"/>
</dbReference>
<evidence type="ECO:0000259" key="7">
    <source>
        <dbReference type="PROSITE" id="PS51778"/>
    </source>
</evidence>
<dbReference type="Gene3D" id="2.30.29.30">
    <property type="entry name" value="Pleckstrin-homology domain (PH domain)/Phosphotyrosine-binding domain (PTB)"/>
    <property type="match status" value="1"/>
</dbReference>
<protein>
    <recommendedName>
        <fullName evidence="7">VASt domain-containing protein</fullName>
    </recommendedName>
</protein>
<dbReference type="GO" id="GO:0005886">
    <property type="term" value="C:plasma membrane"/>
    <property type="evidence" value="ECO:0007669"/>
    <property type="project" value="TreeGrafter"/>
</dbReference>
<feature type="compositionally biased region" description="Polar residues" evidence="5">
    <location>
        <begin position="259"/>
        <end position="271"/>
    </location>
</feature>
<keyword evidence="3 6" id="KW-1133">Transmembrane helix</keyword>
<keyword evidence="4 6" id="KW-0472">Membrane</keyword>